<dbReference type="SUPFAM" id="SSF56801">
    <property type="entry name" value="Acetyl-CoA synthetase-like"/>
    <property type="match status" value="1"/>
</dbReference>
<evidence type="ECO:0000256" key="12">
    <source>
        <dbReference type="ARBA" id="ARBA00024484"/>
    </source>
</evidence>
<dbReference type="PANTHER" id="PTHR43107:SF15">
    <property type="entry name" value="FATTY ACID TRANSPORT PROTEIN 3, ISOFORM A"/>
    <property type="match status" value="1"/>
</dbReference>
<evidence type="ECO:0000256" key="14">
    <source>
        <dbReference type="ARBA" id="ARBA00036527"/>
    </source>
</evidence>
<dbReference type="EMBL" id="GDIQ01088141">
    <property type="protein sequence ID" value="JAN06596.1"/>
    <property type="molecule type" value="Transcribed_RNA"/>
</dbReference>
<dbReference type="Pfam" id="PF13193">
    <property type="entry name" value="AMP-binding_C"/>
    <property type="match status" value="1"/>
</dbReference>
<dbReference type="Gene3D" id="3.30.300.30">
    <property type="match status" value="1"/>
</dbReference>
<dbReference type="FunFam" id="3.30.300.30:FF:000002">
    <property type="entry name" value="Long-chain fatty acid transport protein 1"/>
    <property type="match status" value="1"/>
</dbReference>
<dbReference type="OrthoDB" id="288590at2759"/>
<keyword evidence="8" id="KW-0276">Fatty acid metabolism</keyword>
<feature type="transmembrane region" description="Helical" evidence="17">
    <location>
        <begin position="287"/>
        <end position="309"/>
    </location>
</feature>
<keyword evidence="9" id="KW-0067">ATP-binding</keyword>
<dbReference type="Gene3D" id="3.40.50.12780">
    <property type="entry name" value="N-terminal domain of ligase-like"/>
    <property type="match status" value="1"/>
</dbReference>
<dbReference type="PANTHER" id="PTHR43107">
    <property type="entry name" value="LONG-CHAIN FATTY ACID TRANSPORT PROTEIN"/>
    <property type="match status" value="1"/>
</dbReference>
<dbReference type="Pfam" id="PF00501">
    <property type="entry name" value="AMP-binding"/>
    <property type="match status" value="1"/>
</dbReference>
<dbReference type="EMBL" id="GDIQ01084605">
    <property type="protein sequence ID" value="JAN10132.1"/>
    <property type="molecule type" value="Transcribed_RNA"/>
</dbReference>
<dbReference type="InterPro" id="IPR000873">
    <property type="entry name" value="AMP-dep_synth/lig_dom"/>
</dbReference>
<evidence type="ECO:0000256" key="2">
    <source>
        <dbReference type="ARBA" id="ARBA00006432"/>
    </source>
</evidence>
<comment type="subcellular location">
    <subcellularLocation>
        <location evidence="1">Cell membrane</location>
        <topology evidence="1">Multi-pass membrane protein</topology>
    </subcellularLocation>
</comment>
<comment type="similarity">
    <text evidence="2">Belongs to the ATP-dependent AMP-binding enzyme family.</text>
</comment>
<dbReference type="GO" id="GO:0005886">
    <property type="term" value="C:plasma membrane"/>
    <property type="evidence" value="ECO:0007669"/>
    <property type="project" value="UniProtKB-SubCell"/>
</dbReference>
<dbReference type="GO" id="GO:0005324">
    <property type="term" value="F:long-chain fatty acid transmembrane transporter activity"/>
    <property type="evidence" value="ECO:0007669"/>
    <property type="project" value="TreeGrafter"/>
</dbReference>
<dbReference type="PROSITE" id="PS00455">
    <property type="entry name" value="AMP_BINDING"/>
    <property type="match status" value="1"/>
</dbReference>
<feature type="domain" description="AMP-binding enzyme C-terminal" evidence="19">
    <location>
        <begin position="523"/>
        <end position="598"/>
    </location>
</feature>
<evidence type="ECO:0000256" key="10">
    <source>
        <dbReference type="ARBA" id="ARBA00022989"/>
    </source>
</evidence>
<keyword evidence="10 17" id="KW-1133">Transmembrane helix</keyword>
<dbReference type="GO" id="GO:0004467">
    <property type="term" value="F:long-chain fatty acid-CoA ligase activity"/>
    <property type="evidence" value="ECO:0007669"/>
    <property type="project" value="UniProtKB-EC"/>
</dbReference>
<dbReference type="GO" id="GO:0044539">
    <property type="term" value="P:long-chain fatty acid import into cell"/>
    <property type="evidence" value="ECO:0007669"/>
    <property type="project" value="TreeGrafter"/>
</dbReference>
<comment type="catalytic activity">
    <reaction evidence="12">
        <text>a long-chain fatty acid + ATP + CoA = a long-chain fatty acyl-CoA + AMP + diphosphate</text>
        <dbReference type="Rhea" id="RHEA:15421"/>
        <dbReference type="ChEBI" id="CHEBI:30616"/>
        <dbReference type="ChEBI" id="CHEBI:33019"/>
        <dbReference type="ChEBI" id="CHEBI:57287"/>
        <dbReference type="ChEBI" id="CHEBI:57560"/>
        <dbReference type="ChEBI" id="CHEBI:83139"/>
        <dbReference type="ChEBI" id="CHEBI:456215"/>
        <dbReference type="EC" id="6.2.1.3"/>
    </reaction>
    <physiologicalReaction direction="left-to-right" evidence="12">
        <dbReference type="Rhea" id="RHEA:15422"/>
    </physiologicalReaction>
</comment>
<dbReference type="EMBL" id="GDIQ01086151">
    <property type="protein sequence ID" value="JAN08586.1"/>
    <property type="molecule type" value="Transcribed_RNA"/>
</dbReference>
<evidence type="ECO:0000256" key="9">
    <source>
        <dbReference type="ARBA" id="ARBA00022840"/>
    </source>
</evidence>
<dbReference type="InterPro" id="IPR020845">
    <property type="entry name" value="AMP-binding_CS"/>
</dbReference>
<evidence type="ECO:0000256" key="7">
    <source>
        <dbReference type="ARBA" id="ARBA00022741"/>
    </source>
</evidence>
<evidence type="ECO:0000256" key="3">
    <source>
        <dbReference type="ARBA" id="ARBA00022448"/>
    </source>
</evidence>
<feature type="transmembrane region" description="Helical" evidence="17">
    <location>
        <begin position="20"/>
        <end position="42"/>
    </location>
</feature>
<keyword evidence="4" id="KW-1003">Cell membrane</keyword>
<keyword evidence="3" id="KW-0813">Transport</keyword>
<evidence type="ECO:0000259" key="18">
    <source>
        <dbReference type="Pfam" id="PF00501"/>
    </source>
</evidence>
<dbReference type="GO" id="GO:0005789">
    <property type="term" value="C:endoplasmic reticulum membrane"/>
    <property type="evidence" value="ECO:0007669"/>
    <property type="project" value="TreeGrafter"/>
</dbReference>
<evidence type="ECO:0000256" key="15">
    <source>
        <dbReference type="ARBA" id="ARBA00041297"/>
    </source>
</evidence>
<keyword evidence="8" id="KW-0443">Lipid metabolism</keyword>
<evidence type="ECO:0000256" key="13">
    <source>
        <dbReference type="ARBA" id="ARBA00026121"/>
    </source>
</evidence>
<name>A0A0P6CXM8_9CRUS</name>
<keyword evidence="7" id="KW-0547">Nucleotide-binding</keyword>
<dbReference type="EC" id="6.2.1.3" evidence="13"/>
<comment type="catalytic activity">
    <reaction evidence="16">
        <text>tetracosanoate + ATP + CoA = tetracosanoyl-CoA + AMP + diphosphate</text>
        <dbReference type="Rhea" id="RHEA:33639"/>
        <dbReference type="ChEBI" id="CHEBI:30616"/>
        <dbReference type="ChEBI" id="CHEBI:31014"/>
        <dbReference type="ChEBI" id="CHEBI:33019"/>
        <dbReference type="ChEBI" id="CHEBI:57287"/>
        <dbReference type="ChEBI" id="CHEBI:65052"/>
        <dbReference type="ChEBI" id="CHEBI:456215"/>
    </reaction>
    <physiologicalReaction direction="left-to-right" evidence="16">
        <dbReference type="Rhea" id="RHEA:33640"/>
    </physiologicalReaction>
</comment>
<evidence type="ECO:0000256" key="11">
    <source>
        <dbReference type="ARBA" id="ARBA00023136"/>
    </source>
</evidence>
<dbReference type="InterPro" id="IPR042099">
    <property type="entry name" value="ANL_N_sf"/>
</dbReference>
<keyword evidence="5" id="KW-0436">Ligase</keyword>
<keyword evidence="11 17" id="KW-0472">Membrane</keyword>
<evidence type="ECO:0000256" key="4">
    <source>
        <dbReference type="ARBA" id="ARBA00022475"/>
    </source>
</evidence>
<sequence length="646" mass="72219">MNRGAFYGVIASLLWLRLHFPIWLILLILLAIYAVMGGYSYLSVIVRTTKRDVTGLTRYLQVLLRVRSYQKKNWTVPMVFETHVKKHPNKIAFVFEGREWTFKEIDEFSNKIAHVFEEAGFQPGETVALLLDNRPEYVAIWLGLAKAGLVTALINHNLRDKPLLHCIQIADCKGVIFGADFCDAFTGVRDQLDSSIKQYAFDFKNNVSIPASSINLDMKMEEASPGRLSGPQRANYGDKMLYIYTSGTTGLPKAAVIRHSRYIFATFGGFYACGLNKKDTIYVPMPLYHMSGGCMGAGMTLLFGCTAVMRKKFSVTNFWSDCTKHGCTVAQYIGETCRYLLAAPPRPEDKSHSVRLMFGNGLRPQIWEEFVDRFSSSTRKLLIAEFYGATEGNANIINFDGRVGAVGFVSMIAPSIYPVALIKVTEDTGEPIRGEDGLCIRCKPGEPGMFVGMILRNHPIRDFHGYADPNATKKKVAVDVFKRGDAAFLSGDILEMDELGYLFFKDRTGDTFRWRGENVSTSEVEAVISNVAALKDCCVYGVEVPGAEGRAGMAAILDPERTLDLKVLATGMSKVLPSYARPLFVRLVKVIDLTGTYKLRKVDYQKEGFDVDKIKDEVYFFDATSQSYVLFTSALYEQLKSGKIRV</sequence>
<evidence type="ECO:0000256" key="5">
    <source>
        <dbReference type="ARBA" id="ARBA00022598"/>
    </source>
</evidence>
<evidence type="ECO:0000256" key="16">
    <source>
        <dbReference type="ARBA" id="ARBA00048666"/>
    </source>
</evidence>
<organism evidence="20">
    <name type="scientific">Daphnia magna</name>
    <dbReference type="NCBI Taxonomy" id="35525"/>
    <lineage>
        <taxon>Eukaryota</taxon>
        <taxon>Metazoa</taxon>
        <taxon>Ecdysozoa</taxon>
        <taxon>Arthropoda</taxon>
        <taxon>Crustacea</taxon>
        <taxon>Branchiopoda</taxon>
        <taxon>Diplostraca</taxon>
        <taxon>Cladocera</taxon>
        <taxon>Anomopoda</taxon>
        <taxon>Daphniidae</taxon>
        <taxon>Daphnia</taxon>
    </lineage>
</organism>
<accession>A0A0P6CXM8</accession>
<dbReference type="AlphaFoldDB" id="A0A0P6CXM8"/>
<dbReference type="GO" id="GO:0005524">
    <property type="term" value="F:ATP binding"/>
    <property type="evidence" value="ECO:0007669"/>
    <property type="project" value="UniProtKB-KW"/>
</dbReference>
<comment type="catalytic activity">
    <reaction evidence="14">
        <text>a very long-chain fatty acid + ATP + CoA = a very long-chain fatty acyl-CoA + AMP + diphosphate</text>
        <dbReference type="Rhea" id="RHEA:54536"/>
        <dbReference type="ChEBI" id="CHEBI:30616"/>
        <dbReference type="ChEBI" id="CHEBI:33019"/>
        <dbReference type="ChEBI" id="CHEBI:57287"/>
        <dbReference type="ChEBI" id="CHEBI:58950"/>
        <dbReference type="ChEBI" id="CHEBI:138261"/>
        <dbReference type="ChEBI" id="CHEBI:456215"/>
    </reaction>
    <physiologicalReaction direction="left-to-right" evidence="14">
        <dbReference type="Rhea" id="RHEA:54537"/>
    </physiologicalReaction>
</comment>
<evidence type="ECO:0000256" key="6">
    <source>
        <dbReference type="ARBA" id="ARBA00022692"/>
    </source>
</evidence>
<dbReference type="NCBIfam" id="NF006134">
    <property type="entry name" value="PRK08279.1"/>
    <property type="match status" value="1"/>
</dbReference>
<evidence type="ECO:0000256" key="1">
    <source>
        <dbReference type="ARBA" id="ARBA00004651"/>
    </source>
</evidence>
<proteinExistence type="inferred from homology"/>
<feature type="domain" description="AMP-dependent synthetase/ligase" evidence="18">
    <location>
        <begin position="80"/>
        <end position="437"/>
    </location>
</feature>
<dbReference type="EMBL" id="GDIQ01045818">
    <property type="protein sequence ID" value="JAN48919.1"/>
    <property type="molecule type" value="Transcribed_RNA"/>
</dbReference>
<dbReference type="InterPro" id="IPR025110">
    <property type="entry name" value="AMP-bd_C"/>
</dbReference>
<evidence type="ECO:0000256" key="17">
    <source>
        <dbReference type="SAM" id="Phobius"/>
    </source>
</evidence>
<reference evidence="20" key="1">
    <citation type="submission" date="2015-10" db="EMBL/GenBank/DDBJ databases">
        <title>EvidentialGene: Evidence-directed Construction of Complete mRNA Transcriptomes without Genomes.</title>
        <authorList>
            <person name="Gilbert D.G."/>
        </authorList>
    </citation>
    <scope>NUCLEOTIDE SEQUENCE</scope>
</reference>
<evidence type="ECO:0000259" key="19">
    <source>
        <dbReference type="Pfam" id="PF13193"/>
    </source>
</evidence>
<protein>
    <recommendedName>
        <fullName evidence="13">long-chain-fatty-acid--CoA ligase</fullName>
        <ecNumber evidence="13">6.2.1.3</ecNumber>
    </recommendedName>
    <alternativeName>
        <fullName evidence="15">Long-chain-fatty-acid--CoA ligase</fullName>
    </alternativeName>
</protein>
<dbReference type="InterPro" id="IPR045851">
    <property type="entry name" value="AMP-bd_C_sf"/>
</dbReference>
<dbReference type="FunFam" id="3.40.50.12780:FF:000005">
    <property type="entry name" value="Solute carrier family 27 member 6"/>
    <property type="match status" value="1"/>
</dbReference>
<keyword evidence="6 17" id="KW-0812">Transmembrane</keyword>
<evidence type="ECO:0000313" key="20">
    <source>
        <dbReference type="EMBL" id="JAN08586.1"/>
    </source>
</evidence>
<evidence type="ECO:0000256" key="8">
    <source>
        <dbReference type="ARBA" id="ARBA00022832"/>
    </source>
</evidence>